<evidence type="ECO:0000313" key="2">
    <source>
        <dbReference type="EMBL" id="RKK04211.1"/>
    </source>
</evidence>
<accession>A0A3A9JFT8</accession>
<dbReference type="EMBL" id="RAQU01000052">
    <property type="protein sequence ID" value="RKK04211.1"/>
    <property type="molecule type" value="Genomic_DNA"/>
</dbReference>
<dbReference type="InterPro" id="IPR029016">
    <property type="entry name" value="GAF-like_dom_sf"/>
</dbReference>
<dbReference type="OrthoDB" id="341208at2"/>
<dbReference type="InParanoid" id="A0A3A9JFT8"/>
<dbReference type="Gene3D" id="3.30.450.40">
    <property type="match status" value="1"/>
</dbReference>
<protein>
    <submittedName>
        <fullName evidence="2">GAF domain-containing protein</fullName>
    </submittedName>
</protein>
<evidence type="ECO:0000313" key="3">
    <source>
        <dbReference type="EMBL" id="RMI19245.1"/>
    </source>
</evidence>
<sequence>MVEVPREHSFCAWAIPRPGEVTVAPDTRTDARFADHPLVLGEPDMRIYAGALLVNRDVAPGTLCVPGRQPREFPETSRRSWRGWPIP</sequence>
<reference evidence="2 5" key="1">
    <citation type="submission" date="2018-09" db="EMBL/GenBank/DDBJ databases">
        <title>Roseomonas sp. nov., isolated from feces of Tibetan antelopes in the Qinghai-Tibet plateau, China.</title>
        <authorList>
            <person name="Tian Z."/>
        </authorList>
    </citation>
    <scope>NUCLEOTIDE SEQUENCE [LARGE SCALE GENOMIC DNA]</scope>
    <source>
        <strain evidence="3 4">Z23</strain>
        <strain evidence="2 5">Z24</strain>
    </source>
</reference>
<organism evidence="2 5">
    <name type="scientific">Teichococcus wenyumeiae</name>
    <dbReference type="NCBI Taxonomy" id="2478470"/>
    <lineage>
        <taxon>Bacteria</taxon>
        <taxon>Pseudomonadati</taxon>
        <taxon>Pseudomonadota</taxon>
        <taxon>Alphaproteobacteria</taxon>
        <taxon>Acetobacterales</taxon>
        <taxon>Roseomonadaceae</taxon>
        <taxon>Roseomonas</taxon>
    </lineage>
</organism>
<dbReference type="PANTHER" id="PTHR43102">
    <property type="entry name" value="SLR1143 PROTEIN"/>
    <property type="match status" value="1"/>
</dbReference>
<keyword evidence="4" id="KW-1185">Reference proteome</keyword>
<comment type="caution">
    <text evidence="2">The sequence shown here is derived from an EMBL/GenBank/DDBJ whole genome shotgun (WGS) entry which is preliminary data.</text>
</comment>
<dbReference type="Pfam" id="PF01590">
    <property type="entry name" value="GAF"/>
    <property type="match status" value="1"/>
</dbReference>
<dbReference type="SUPFAM" id="SSF55781">
    <property type="entry name" value="GAF domain-like"/>
    <property type="match status" value="1"/>
</dbReference>
<name>A0A3A9JFT8_9PROT</name>
<dbReference type="PANTHER" id="PTHR43102:SF2">
    <property type="entry name" value="GAF DOMAIN-CONTAINING PROTEIN"/>
    <property type="match status" value="1"/>
</dbReference>
<feature type="domain" description="GAF" evidence="1">
    <location>
        <begin position="4"/>
        <end position="74"/>
    </location>
</feature>
<evidence type="ECO:0000313" key="5">
    <source>
        <dbReference type="Proteomes" id="UP000278036"/>
    </source>
</evidence>
<dbReference type="InterPro" id="IPR003018">
    <property type="entry name" value="GAF"/>
</dbReference>
<evidence type="ECO:0000259" key="1">
    <source>
        <dbReference type="Pfam" id="PF01590"/>
    </source>
</evidence>
<dbReference type="EMBL" id="RFLX01000022">
    <property type="protein sequence ID" value="RMI19245.1"/>
    <property type="molecule type" value="Genomic_DNA"/>
</dbReference>
<dbReference type="Proteomes" id="UP000278036">
    <property type="component" value="Unassembled WGS sequence"/>
</dbReference>
<proteinExistence type="predicted"/>
<gene>
    <name evidence="2" type="ORF">D6Z83_10610</name>
    <name evidence="3" type="ORF">EBE87_21105</name>
</gene>
<dbReference type="Proteomes" id="UP000274097">
    <property type="component" value="Unassembled WGS sequence"/>
</dbReference>
<dbReference type="AlphaFoldDB" id="A0A3A9JFT8"/>
<evidence type="ECO:0000313" key="4">
    <source>
        <dbReference type="Proteomes" id="UP000274097"/>
    </source>
</evidence>